<name>A0A1S2P1U4_9ACTN</name>
<protein>
    <recommendedName>
        <fullName evidence="3">HTH cro/C1-type domain-containing protein</fullName>
    </recommendedName>
</protein>
<keyword evidence="2" id="KW-1133">Transmembrane helix</keyword>
<evidence type="ECO:0000256" key="1">
    <source>
        <dbReference type="SAM" id="MobiDB-lite"/>
    </source>
</evidence>
<comment type="caution">
    <text evidence="4">The sequence shown here is derived from an EMBL/GenBank/DDBJ whole genome shotgun (WGS) entry which is preliminary data.</text>
</comment>
<keyword evidence="2" id="KW-0812">Transmembrane</keyword>
<sequence>MARWRALPAGLDPAVAKLVSRLRQLKDASGRTIPELARDTGYSTSSWERYFGGRALPPREAVDALARVVGADAVRLLAVYEVAEEAWRAQPSTVAVDVSPRPEETENGPPSAAGTDGGADLRRSSVWHSLLIAGAGAVVGALTTALLMAPGAGARPAAAVTQRVVHTCEYSRRDGLWYAGNSTTRTQQLVVDMTGSDVAELQCLLQRAGITPGGIDGSFGPLTEAAVIRAQKKFGLDVDGQVGPRTWAALRA</sequence>
<dbReference type="EMBL" id="MLYO01000110">
    <property type="protein sequence ID" value="OIJ87697.1"/>
    <property type="molecule type" value="Genomic_DNA"/>
</dbReference>
<reference evidence="4 5" key="1">
    <citation type="submission" date="2016-10" db="EMBL/GenBank/DDBJ databases">
        <title>Genome sequence of Streptomyces sp. MUSC 1.</title>
        <authorList>
            <person name="Lee L.-H."/>
            <person name="Ser H.-L."/>
            <person name="Law J.W.-F."/>
        </authorList>
    </citation>
    <scope>NUCLEOTIDE SEQUENCE [LARGE SCALE GENOMIC DNA]</scope>
    <source>
        <strain evidence="4 5">MUSC 1</strain>
    </source>
</reference>
<dbReference type="InterPro" id="IPR010982">
    <property type="entry name" value="Lambda_DNA-bd_dom_sf"/>
</dbReference>
<keyword evidence="5" id="KW-1185">Reference proteome</keyword>
<feature type="transmembrane region" description="Helical" evidence="2">
    <location>
        <begin position="130"/>
        <end position="149"/>
    </location>
</feature>
<dbReference type="GO" id="GO:0003677">
    <property type="term" value="F:DNA binding"/>
    <property type="evidence" value="ECO:0007669"/>
    <property type="project" value="InterPro"/>
</dbReference>
<dbReference type="AlphaFoldDB" id="A0A1S2P1U4"/>
<dbReference type="SUPFAM" id="SSF47090">
    <property type="entry name" value="PGBD-like"/>
    <property type="match status" value="1"/>
</dbReference>
<dbReference type="Gene3D" id="1.10.101.10">
    <property type="entry name" value="PGBD-like superfamily/PGBD"/>
    <property type="match status" value="1"/>
</dbReference>
<dbReference type="OrthoDB" id="9815541at2"/>
<evidence type="ECO:0000259" key="3">
    <source>
        <dbReference type="SMART" id="SM00530"/>
    </source>
</evidence>
<dbReference type="InterPro" id="IPR002477">
    <property type="entry name" value="Peptidoglycan-bd-like"/>
</dbReference>
<dbReference type="Gene3D" id="1.10.260.40">
    <property type="entry name" value="lambda repressor-like DNA-binding domains"/>
    <property type="match status" value="1"/>
</dbReference>
<gene>
    <name evidence="4" type="ORF">BIV23_42570</name>
</gene>
<proteinExistence type="predicted"/>
<keyword evidence="2" id="KW-0472">Membrane</keyword>
<evidence type="ECO:0000313" key="4">
    <source>
        <dbReference type="EMBL" id="OIJ87697.1"/>
    </source>
</evidence>
<dbReference type="SMART" id="SM00530">
    <property type="entry name" value="HTH_XRE"/>
    <property type="match status" value="1"/>
</dbReference>
<dbReference type="InterPro" id="IPR036365">
    <property type="entry name" value="PGBD-like_sf"/>
</dbReference>
<dbReference type="Pfam" id="PF01471">
    <property type="entry name" value="PG_binding_1"/>
    <property type="match status" value="1"/>
</dbReference>
<evidence type="ECO:0000313" key="5">
    <source>
        <dbReference type="Proteomes" id="UP000179642"/>
    </source>
</evidence>
<dbReference type="Proteomes" id="UP000179642">
    <property type="component" value="Unassembled WGS sequence"/>
</dbReference>
<dbReference type="Pfam" id="PF13560">
    <property type="entry name" value="HTH_31"/>
    <property type="match status" value="1"/>
</dbReference>
<dbReference type="RefSeq" id="WP_071386353.1">
    <property type="nucleotide sequence ID" value="NZ_MLYO01000110.1"/>
</dbReference>
<dbReference type="CDD" id="cd00093">
    <property type="entry name" value="HTH_XRE"/>
    <property type="match status" value="1"/>
</dbReference>
<dbReference type="InterPro" id="IPR036366">
    <property type="entry name" value="PGBDSf"/>
</dbReference>
<dbReference type="SUPFAM" id="SSF47413">
    <property type="entry name" value="lambda repressor-like DNA-binding domains"/>
    <property type="match status" value="1"/>
</dbReference>
<organism evidence="4 5">
    <name type="scientific">Streptomyces monashensis</name>
    <dbReference type="NCBI Taxonomy" id="1678012"/>
    <lineage>
        <taxon>Bacteria</taxon>
        <taxon>Bacillati</taxon>
        <taxon>Actinomycetota</taxon>
        <taxon>Actinomycetes</taxon>
        <taxon>Kitasatosporales</taxon>
        <taxon>Streptomycetaceae</taxon>
        <taxon>Streptomyces</taxon>
    </lineage>
</organism>
<dbReference type="InterPro" id="IPR001387">
    <property type="entry name" value="Cro/C1-type_HTH"/>
</dbReference>
<feature type="domain" description="HTH cro/C1-type" evidence="3">
    <location>
        <begin position="21"/>
        <end position="76"/>
    </location>
</feature>
<feature type="region of interest" description="Disordered" evidence="1">
    <location>
        <begin position="91"/>
        <end position="119"/>
    </location>
</feature>
<evidence type="ECO:0000256" key="2">
    <source>
        <dbReference type="SAM" id="Phobius"/>
    </source>
</evidence>
<accession>A0A1S2P1U4</accession>